<dbReference type="RefSeq" id="WP_091169118.1">
    <property type="nucleotide sequence ID" value="NZ_CP071878.2"/>
</dbReference>
<dbReference type="STRING" id="551996.SAMN05192573_10810"/>
<evidence type="ECO:0000256" key="1">
    <source>
        <dbReference type="SAM" id="MobiDB-lite"/>
    </source>
</evidence>
<dbReference type="EMBL" id="FNCG01000008">
    <property type="protein sequence ID" value="SDH25746.1"/>
    <property type="molecule type" value="Genomic_DNA"/>
</dbReference>
<dbReference type="AlphaFoldDB" id="A0A1G8AY59"/>
<gene>
    <name evidence="2" type="ORF">SAMN05192573_10810</name>
</gene>
<sequence length="150" mass="16105">MSDLKKELHQLCVNHVRKIMEATELAIADAQKSSTDDTKSSAGDKYETGREMAQQETNRNMAQLNEANKLLVALNRIGTTGAPVHAEPGSVIITNNGNFYLAISAGVLTLNGKTFFAVSPASPIGNLLNGKKAGDEFALNGKRYKIESVV</sequence>
<evidence type="ECO:0000313" key="3">
    <source>
        <dbReference type="Proteomes" id="UP000199705"/>
    </source>
</evidence>
<reference evidence="3" key="1">
    <citation type="submission" date="2016-10" db="EMBL/GenBank/DDBJ databases">
        <authorList>
            <person name="Varghese N."/>
            <person name="Submissions S."/>
        </authorList>
    </citation>
    <scope>NUCLEOTIDE SEQUENCE [LARGE SCALE GENOMIC DNA]</scope>
    <source>
        <strain evidence="3">Gh-67</strain>
    </source>
</reference>
<feature type="compositionally biased region" description="Basic and acidic residues" evidence="1">
    <location>
        <begin position="34"/>
        <end position="50"/>
    </location>
</feature>
<organism evidence="2 3">
    <name type="scientific">Mucilaginibacter gossypii</name>
    <dbReference type="NCBI Taxonomy" id="551996"/>
    <lineage>
        <taxon>Bacteria</taxon>
        <taxon>Pseudomonadati</taxon>
        <taxon>Bacteroidota</taxon>
        <taxon>Sphingobacteriia</taxon>
        <taxon>Sphingobacteriales</taxon>
        <taxon>Sphingobacteriaceae</taxon>
        <taxon>Mucilaginibacter</taxon>
    </lineage>
</organism>
<accession>A0A1G8AY59</accession>
<proteinExistence type="predicted"/>
<name>A0A1G8AY59_9SPHI</name>
<protein>
    <recommendedName>
        <fullName evidence="4">3-oxoacyl-ACP synthase</fullName>
    </recommendedName>
</protein>
<evidence type="ECO:0008006" key="4">
    <source>
        <dbReference type="Google" id="ProtNLM"/>
    </source>
</evidence>
<evidence type="ECO:0000313" key="2">
    <source>
        <dbReference type="EMBL" id="SDH25746.1"/>
    </source>
</evidence>
<dbReference type="Proteomes" id="UP000199705">
    <property type="component" value="Unassembled WGS sequence"/>
</dbReference>
<feature type="region of interest" description="Disordered" evidence="1">
    <location>
        <begin position="29"/>
        <end position="56"/>
    </location>
</feature>
<keyword evidence="3" id="KW-1185">Reference proteome</keyword>